<proteinExistence type="predicted"/>
<gene>
    <name evidence="2" type="ORF">SAMN06296036_13255</name>
</gene>
<feature type="compositionally biased region" description="Basic and acidic residues" evidence="1">
    <location>
        <begin position="31"/>
        <end position="41"/>
    </location>
</feature>
<feature type="compositionally biased region" description="Acidic residues" evidence="1">
    <location>
        <begin position="67"/>
        <end position="76"/>
    </location>
</feature>
<dbReference type="AlphaFoldDB" id="A0A1Y6CN84"/>
<sequence>MKSTLILLFMVVGCGVQNPNSSSTESELQVDDGKPAPKIEEEVVESLPPSYNADSVDSKSENVQSENELENQEELSPDEALVLDVTMYKGYLAFAYIAGSNPCMASKAMFELKHEENLFTILKKEDPEKSDIICNFVFQETHGRIMWKIDDTIDLSEAKVKNFQTPNHIAPLPFVTPVIANEEGGDTPAEETDGSKGSTCNSRSHPDGSFL</sequence>
<evidence type="ECO:0000313" key="2">
    <source>
        <dbReference type="EMBL" id="SMF78380.1"/>
    </source>
</evidence>
<feature type="region of interest" description="Disordered" evidence="1">
    <location>
        <begin position="180"/>
        <end position="211"/>
    </location>
</feature>
<dbReference type="EMBL" id="FWZT01000032">
    <property type="protein sequence ID" value="SMF78380.1"/>
    <property type="molecule type" value="Genomic_DNA"/>
</dbReference>
<name>A0A1Y6CN84_9BACT</name>
<evidence type="ECO:0000313" key="3">
    <source>
        <dbReference type="Proteomes" id="UP000192907"/>
    </source>
</evidence>
<accession>A0A1Y6CN84</accession>
<feature type="compositionally biased region" description="Acidic residues" evidence="1">
    <location>
        <begin position="183"/>
        <end position="192"/>
    </location>
</feature>
<dbReference type="Proteomes" id="UP000192907">
    <property type="component" value="Unassembled WGS sequence"/>
</dbReference>
<organism evidence="2 3">
    <name type="scientific">Pseudobacteriovorax antillogorgiicola</name>
    <dbReference type="NCBI Taxonomy" id="1513793"/>
    <lineage>
        <taxon>Bacteria</taxon>
        <taxon>Pseudomonadati</taxon>
        <taxon>Bdellovibrionota</taxon>
        <taxon>Oligoflexia</taxon>
        <taxon>Oligoflexales</taxon>
        <taxon>Pseudobacteriovoracaceae</taxon>
        <taxon>Pseudobacteriovorax</taxon>
    </lineage>
</organism>
<keyword evidence="3" id="KW-1185">Reference proteome</keyword>
<dbReference type="RefSeq" id="WP_132325374.1">
    <property type="nucleotide sequence ID" value="NZ_FWZT01000032.1"/>
</dbReference>
<protein>
    <submittedName>
        <fullName evidence="2">Uncharacterized protein</fullName>
    </submittedName>
</protein>
<reference evidence="3" key="1">
    <citation type="submission" date="2017-04" db="EMBL/GenBank/DDBJ databases">
        <authorList>
            <person name="Varghese N."/>
            <person name="Submissions S."/>
        </authorList>
    </citation>
    <scope>NUCLEOTIDE SEQUENCE [LARGE SCALE GENOMIC DNA]</scope>
    <source>
        <strain evidence="3">RKEM611</strain>
    </source>
</reference>
<feature type="region of interest" description="Disordered" evidence="1">
    <location>
        <begin position="19"/>
        <end position="76"/>
    </location>
</feature>
<dbReference type="STRING" id="1513793.SAMN06296036_13255"/>
<evidence type="ECO:0000256" key="1">
    <source>
        <dbReference type="SAM" id="MobiDB-lite"/>
    </source>
</evidence>